<evidence type="ECO:0000256" key="1">
    <source>
        <dbReference type="SAM" id="MobiDB-lite"/>
    </source>
</evidence>
<reference evidence="2" key="1">
    <citation type="submission" date="2020-08" db="EMBL/GenBank/DDBJ databases">
        <title>Multicomponent nature underlies the extraordinary mechanical properties of spider dragline silk.</title>
        <authorList>
            <person name="Kono N."/>
            <person name="Nakamura H."/>
            <person name="Mori M."/>
            <person name="Yoshida Y."/>
            <person name="Ohtoshi R."/>
            <person name="Malay A.D."/>
            <person name="Moran D.A.P."/>
            <person name="Tomita M."/>
            <person name="Numata K."/>
            <person name="Arakawa K."/>
        </authorList>
    </citation>
    <scope>NUCLEOTIDE SEQUENCE</scope>
</reference>
<accession>A0A8X6REA6</accession>
<dbReference type="Proteomes" id="UP000887159">
    <property type="component" value="Unassembled WGS sequence"/>
</dbReference>
<organism evidence="2 3">
    <name type="scientific">Trichonephila clavipes</name>
    <name type="common">Golden silk orbweaver</name>
    <name type="synonym">Nephila clavipes</name>
    <dbReference type="NCBI Taxonomy" id="2585209"/>
    <lineage>
        <taxon>Eukaryota</taxon>
        <taxon>Metazoa</taxon>
        <taxon>Ecdysozoa</taxon>
        <taxon>Arthropoda</taxon>
        <taxon>Chelicerata</taxon>
        <taxon>Arachnida</taxon>
        <taxon>Araneae</taxon>
        <taxon>Araneomorphae</taxon>
        <taxon>Entelegynae</taxon>
        <taxon>Araneoidea</taxon>
        <taxon>Nephilidae</taxon>
        <taxon>Trichonephila</taxon>
    </lineage>
</organism>
<keyword evidence="3" id="KW-1185">Reference proteome</keyword>
<evidence type="ECO:0000313" key="2">
    <source>
        <dbReference type="EMBL" id="GFX88830.1"/>
    </source>
</evidence>
<dbReference type="EMBL" id="BMAU01021062">
    <property type="protein sequence ID" value="GFX88830.1"/>
    <property type="molecule type" value="Genomic_DNA"/>
</dbReference>
<comment type="caution">
    <text evidence="2">The sequence shown here is derived from an EMBL/GenBank/DDBJ whole genome shotgun (WGS) entry which is preliminary data.</text>
</comment>
<dbReference type="AlphaFoldDB" id="A0A8X6REA6"/>
<proteinExistence type="predicted"/>
<evidence type="ECO:0000313" key="3">
    <source>
        <dbReference type="Proteomes" id="UP000887159"/>
    </source>
</evidence>
<feature type="region of interest" description="Disordered" evidence="1">
    <location>
        <begin position="47"/>
        <end position="115"/>
    </location>
</feature>
<name>A0A8X6REA6_TRICX</name>
<protein>
    <submittedName>
        <fullName evidence="2">Uncharacterized protein</fullName>
    </submittedName>
</protein>
<feature type="compositionally biased region" description="Basic and acidic residues" evidence="1">
    <location>
        <begin position="49"/>
        <end position="61"/>
    </location>
</feature>
<sequence length="171" mass="19095">MAFSILGSARSCKKPGSALIASSKNCAALDRPGWDLDFLRSLFQTKKSSKVESRPTNEKKTQQGGPVRARGSREPQYSPYIIEQARSAGRKTRSRSGEQQNGQERKGGTNSRRSQSLEVLVGDVSAAGNKNQVVSFHYIFFRTSGRKNYCKEASHFMLFKIFLVKQKLTLQ</sequence>
<gene>
    <name evidence="2" type="ORF">TNCV_2575371</name>
</gene>
<feature type="compositionally biased region" description="Polar residues" evidence="1">
    <location>
        <begin position="97"/>
        <end position="115"/>
    </location>
</feature>